<gene>
    <name evidence="3" type="ORF">FIBSPDRAFT_430113</name>
</gene>
<reference evidence="3 4" key="1">
    <citation type="journal article" date="2016" name="Mol. Biol. Evol.">
        <title>Comparative Genomics of Early-Diverging Mushroom-Forming Fungi Provides Insights into the Origins of Lignocellulose Decay Capabilities.</title>
        <authorList>
            <person name="Nagy L.G."/>
            <person name="Riley R."/>
            <person name="Tritt A."/>
            <person name="Adam C."/>
            <person name="Daum C."/>
            <person name="Floudas D."/>
            <person name="Sun H."/>
            <person name="Yadav J.S."/>
            <person name="Pangilinan J."/>
            <person name="Larsson K.H."/>
            <person name="Matsuura K."/>
            <person name="Barry K."/>
            <person name="Labutti K."/>
            <person name="Kuo R."/>
            <person name="Ohm R.A."/>
            <person name="Bhattacharya S.S."/>
            <person name="Shirouzu T."/>
            <person name="Yoshinaga Y."/>
            <person name="Martin F.M."/>
            <person name="Grigoriev I.V."/>
            <person name="Hibbett D.S."/>
        </authorList>
    </citation>
    <scope>NUCLEOTIDE SEQUENCE [LARGE SCALE GENOMIC DNA]</scope>
    <source>
        <strain evidence="3 4">CBS 109695</strain>
    </source>
</reference>
<protein>
    <submittedName>
        <fullName evidence="3">Uncharacterized protein</fullName>
    </submittedName>
</protein>
<accession>A0A166MLE5</accession>
<dbReference type="EMBL" id="KV417528">
    <property type="protein sequence ID" value="KZP24116.1"/>
    <property type="molecule type" value="Genomic_DNA"/>
</dbReference>
<evidence type="ECO:0000256" key="1">
    <source>
        <dbReference type="SAM" id="MobiDB-lite"/>
    </source>
</evidence>
<feature type="chain" id="PRO_5012407457" evidence="2">
    <location>
        <begin position="16"/>
        <end position="174"/>
    </location>
</feature>
<feature type="signal peptide" evidence="2">
    <location>
        <begin position="1"/>
        <end position="15"/>
    </location>
</feature>
<keyword evidence="2" id="KW-0732">Signal</keyword>
<feature type="region of interest" description="Disordered" evidence="1">
    <location>
        <begin position="28"/>
        <end position="49"/>
    </location>
</feature>
<dbReference type="AlphaFoldDB" id="A0A166MLE5"/>
<dbReference type="Proteomes" id="UP000076532">
    <property type="component" value="Unassembled WGS sequence"/>
</dbReference>
<keyword evidence="4" id="KW-1185">Reference proteome</keyword>
<evidence type="ECO:0000256" key="2">
    <source>
        <dbReference type="SAM" id="SignalP"/>
    </source>
</evidence>
<proteinExistence type="predicted"/>
<dbReference type="OrthoDB" id="4847599at2759"/>
<name>A0A166MLE5_9AGAM</name>
<evidence type="ECO:0000313" key="4">
    <source>
        <dbReference type="Proteomes" id="UP000076532"/>
    </source>
</evidence>
<organism evidence="3 4">
    <name type="scientific">Athelia psychrophila</name>
    <dbReference type="NCBI Taxonomy" id="1759441"/>
    <lineage>
        <taxon>Eukaryota</taxon>
        <taxon>Fungi</taxon>
        <taxon>Dikarya</taxon>
        <taxon>Basidiomycota</taxon>
        <taxon>Agaricomycotina</taxon>
        <taxon>Agaricomycetes</taxon>
        <taxon>Agaricomycetidae</taxon>
        <taxon>Atheliales</taxon>
        <taxon>Atheliaceae</taxon>
        <taxon>Athelia</taxon>
    </lineage>
</organism>
<dbReference type="PROSITE" id="PS51257">
    <property type="entry name" value="PROKAR_LIPOPROTEIN"/>
    <property type="match status" value="1"/>
</dbReference>
<evidence type="ECO:0000313" key="3">
    <source>
        <dbReference type="EMBL" id="KZP24116.1"/>
    </source>
</evidence>
<sequence length="174" mass="17663">MKVFALLFLSIGASAACIPCSSRSASPTSPAHGPHSSPSAPTPAASVARSNPSATLMPFLAPLCQITDPIFSLLCKFPTQTLSPGVCTEVTTPCVVHGPASFEAHFGSVTQEGCRVTVFSNSGCSGEEVESGEVSATGPGTCIESPFLGSALNGGEASSSLLPFGFKSSRLDCY</sequence>